<evidence type="ECO:0000259" key="14">
    <source>
        <dbReference type="Pfam" id="PF00520"/>
    </source>
</evidence>
<dbReference type="InterPro" id="IPR005821">
    <property type="entry name" value="Ion_trans_dom"/>
</dbReference>
<dbReference type="GO" id="GO:0034703">
    <property type="term" value="C:cation channel complex"/>
    <property type="evidence" value="ECO:0007669"/>
    <property type="project" value="UniProtKB-ARBA"/>
</dbReference>
<evidence type="ECO:0000256" key="3">
    <source>
        <dbReference type="ARBA" id="ARBA00022606"/>
    </source>
</evidence>
<dbReference type="InterPro" id="IPR052076">
    <property type="entry name" value="TRP_cation_channel"/>
</dbReference>
<evidence type="ECO:0000256" key="10">
    <source>
        <dbReference type="ARBA" id="ARBA00023303"/>
    </source>
</evidence>
<dbReference type="SMART" id="SM00248">
    <property type="entry name" value="ANK"/>
    <property type="match status" value="8"/>
</dbReference>
<keyword evidence="2" id="KW-0813">Transport</keyword>
<name>A0A7R9IVB5_TIMCA</name>
<keyword evidence="3" id="KW-0716">Sensory transduction</keyword>
<evidence type="ECO:0000256" key="2">
    <source>
        <dbReference type="ARBA" id="ARBA00022448"/>
    </source>
</evidence>
<evidence type="ECO:0000256" key="12">
    <source>
        <dbReference type="SAM" id="Coils"/>
    </source>
</evidence>
<feature type="transmembrane region" description="Helical" evidence="13">
    <location>
        <begin position="851"/>
        <end position="871"/>
    </location>
</feature>
<dbReference type="Pfam" id="PF00520">
    <property type="entry name" value="Ion_trans"/>
    <property type="match status" value="1"/>
</dbReference>
<dbReference type="AlphaFoldDB" id="A0A7R9IVB5"/>
<feature type="transmembrane region" description="Helical" evidence="13">
    <location>
        <begin position="808"/>
        <end position="830"/>
    </location>
</feature>
<dbReference type="SUPFAM" id="SSF48403">
    <property type="entry name" value="Ankyrin repeat"/>
    <property type="match status" value="2"/>
</dbReference>
<keyword evidence="7 11" id="KW-0040">ANK repeat</keyword>
<evidence type="ECO:0000256" key="5">
    <source>
        <dbReference type="ARBA" id="ARBA00022737"/>
    </source>
</evidence>
<dbReference type="Gene3D" id="1.25.40.20">
    <property type="entry name" value="Ankyrin repeat-containing domain"/>
    <property type="match status" value="2"/>
</dbReference>
<feature type="transmembrane region" description="Helical" evidence="13">
    <location>
        <begin position="673"/>
        <end position="688"/>
    </location>
</feature>
<protein>
    <submittedName>
        <fullName evidence="15">(California timema) hypothetical protein</fullName>
    </submittedName>
</protein>
<evidence type="ECO:0000256" key="6">
    <source>
        <dbReference type="ARBA" id="ARBA00022989"/>
    </source>
</evidence>
<organism evidence="15">
    <name type="scientific">Timema californicum</name>
    <name type="common">California timema</name>
    <name type="synonym">Walking stick</name>
    <dbReference type="NCBI Taxonomy" id="61474"/>
    <lineage>
        <taxon>Eukaryota</taxon>
        <taxon>Metazoa</taxon>
        <taxon>Ecdysozoa</taxon>
        <taxon>Arthropoda</taxon>
        <taxon>Hexapoda</taxon>
        <taxon>Insecta</taxon>
        <taxon>Pterygota</taxon>
        <taxon>Neoptera</taxon>
        <taxon>Polyneoptera</taxon>
        <taxon>Phasmatodea</taxon>
        <taxon>Timematodea</taxon>
        <taxon>Timematoidea</taxon>
        <taxon>Timematidae</taxon>
        <taxon>Timema</taxon>
    </lineage>
</organism>
<evidence type="ECO:0000256" key="8">
    <source>
        <dbReference type="ARBA" id="ARBA00023065"/>
    </source>
</evidence>
<feature type="repeat" description="ANK" evidence="11">
    <location>
        <begin position="434"/>
        <end position="466"/>
    </location>
</feature>
<comment type="subcellular location">
    <subcellularLocation>
        <location evidence="1">Membrane</location>
        <topology evidence="1">Multi-pass membrane protein</topology>
    </subcellularLocation>
</comment>
<keyword evidence="8" id="KW-0406">Ion transport</keyword>
<feature type="repeat" description="ANK" evidence="11">
    <location>
        <begin position="137"/>
        <end position="170"/>
    </location>
</feature>
<proteinExistence type="predicted"/>
<gene>
    <name evidence="15" type="ORF">TCMB3V08_LOCUS366</name>
</gene>
<dbReference type="GO" id="GO:0005216">
    <property type="term" value="F:monoatomic ion channel activity"/>
    <property type="evidence" value="ECO:0007669"/>
    <property type="project" value="InterPro"/>
</dbReference>
<evidence type="ECO:0000256" key="11">
    <source>
        <dbReference type="PROSITE-ProRule" id="PRU00023"/>
    </source>
</evidence>
<dbReference type="PANTHER" id="PTHR47143:SF4">
    <property type="entry name" value="TRANSIENT RECEPTOR POTENTIAL CATION CHANNEL PROTEIN PAINLESS"/>
    <property type="match status" value="1"/>
</dbReference>
<evidence type="ECO:0000256" key="1">
    <source>
        <dbReference type="ARBA" id="ARBA00004141"/>
    </source>
</evidence>
<keyword evidence="10" id="KW-0407">Ion channel</keyword>
<feature type="transmembrane region" description="Helical" evidence="13">
    <location>
        <begin position="640"/>
        <end position="661"/>
    </location>
</feature>
<sequence length="1014" mass="116190">MFAWRALVVADRHLIAEASFPRGVFILGSVYVFFSTRSSRSRAGETGTKMSTELQDLQKGGSLCDTDPYEELLNALKKRNLQLFHELLNHNDLVEPDHWYGDPDFTTCMDLACKNEDCVPFIEALLKHNANPNLINHKRAPIHVAAEAGNTPAFLALLASRKLDVNKLNDLGDTAFHTAAKKLKAQRGNHDLFIETLLSKSDINVNIASRKNYTGLHWAAKRGCRDTVENILKLKEHDVDSYRTADGKTARETLEEKFPGLEIPQYQPKETTVYDSKTRLFGYLYKRDSDKFITDLQKALESNRDEVILWHDGSYTFLQYACDKGMSEVVTFLLNEGFDIHYTIEQNTKEAIFLACQNGYHEILNNYLEYTVKCKHHIYFETVEGETVLHAVMIGKKNLGMMSEDGDRNFDKCIHILIENLELWDIDINAIDRQKYTALHYAAKFDDDDTVMNLLVHGAYIGTRNVFKEPPLANISPHTLETFLDSCMDKSSNYPREDSFEIEFDFQCLEPPTYKVNSNCEVTVVHVEEETQNGDSNLKPETDPLFYISRSSDLRHLLKHPILASFLFIKWRRIRIFFYINLMFYLCFVALISVYILFGYVRPSDAINGLNNSTNTSEASIIDFGNQRANGSLSENVSVIIWWFLVVFHFLLILREVFQFAVSAKRYVRSPENYLEIIMLVVVGIIIFKDEERDTIRQHISAIAILLSWAELVLLIGRHPLLSTNIEMLKRVSWNFLKFLAWYSILIVAFALSFYTLFRGCQSSDCGDDGENFFLNPGMSVLKTVVMLTGEFDASSIPFLSFPITSQLMFVLFVFLIAIVLFNLLNGLAVSDTQAIKDDAEIVGYISRVQLIYYFETILLGNPLACVSPLTRYCCCLPFLKCLSLKAGLFRSIFLKVCLFPYILPGKKIYVLPNQDCRVVTDQPGLRKKHKNYFYESNHKHRGTGEYNTICFLDQEISKAACNILANRGKKSEVDQLKLIIENLTQKLDTYEQRFDSIDKALRDLLQIKHLRSS</sequence>
<evidence type="ECO:0000256" key="9">
    <source>
        <dbReference type="ARBA" id="ARBA00023136"/>
    </source>
</evidence>
<feature type="domain" description="Ion transport" evidence="14">
    <location>
        <begin position="631"/>
        <end position="840"/>
    </location>
</feature>
<accession>A0A7R9IVB5</accession>
<dbReference type="InterPro" id="IPR036770">
    <property type="entry name" value="Ankyrin_rpt-contain_sf"/>
</dbReference>
<dbReference type="PANTHER" id="PTHR47143">
    <property type="entry name" value="TRANSIENT RECEPTOR POTENTIAL CATION CHANNEL PROTEIN PAINLESS"/>
    <property type="match status" value="1"/>
</dbReference>
<dbReference type="PROSITE" id="PS50088">
    <property type="entry name" value="ANK_REPEAT"/>
    <property type="match status" value="2"/>
</dbReference>
<evidence type="ECO:0000256" key="13">
    <source>
        <dbReference type="SAM" id="Phobius"/>
    </source>
</evidence>
<reference evidence="15" key="1">
    <citation type="submission" date="2020-11" db="EMBL/GenBank/DDBJ databases">
        <authorList>
            <person name="Tran Van P."/>
        </authorList>
    </citation>
    <scope>NUCLEOTIDE SEQUENCE</scope>
</reference>
<keyword evidence="4 13" id="KW-0812">Transmembrane</keyword>
<evidence type="ECO:0000256" key="7">
    <source>
        <dbReference type="ARBA" id="ARBA00023043"/>
    </source>
</evidence>
<dbReference type="EMBL" id="OE179122">
    <property type="protein sequence ID" value="CAD7567582.1"/>
    <property type="molecule type" value="Genomic_DNA"/>
</dbReference>
<dbReference type="InterPro" id="IPR002110">
    <property type="entry name" value="Ankyrin_rpt"/>
</dbReference>
<keyword evidence="5" id="KW-0677">Repeat</keyword>
<dbReference type="Pfam" id="PF12796">
    <property type="entry name" value="Ank_2"/>
    <property type="match status" value="2"/>
</dbReference>
<keyword evidence="12" id="KW-0175">Coiled coil</keyword>
<feature type="coiled-coil region" evidence="12">
    <location>
        <begin position="967"/>
        <end position="1001"/>
    </location>
</feature>
<keyword evidence="6 13" id="KW-1133">Transmembrane helix</keyword>
<feature type="transmembrane region" description="Helical" evidence="13">
    <location>
        <begin position="739"/>
        <end position="758"/>
    </location>
</feature>
<evidence type="ECO:0000256" key="4">
    <source>
        <dbReference type="ARBA" id="ARBA00022692"/>
    </source>
</evidence>
<evidence type="ECO:0000313" key="15">
    <source>
        <dbReference type="EMBL" id="CAD7567582.1"/>
    </source>
</evidence>
<feature type="transmembrane region" description="Helical" evidence="13">
    <location>
        <begin position="576"/>
        <end position="598"/>
    </location>
</feature>
<keyword evidence="9 13" id="KW-0472">Membrane</keyword>